<dbReference type="AlphaFoldDB" id="A0A9P4ICA4"/>
<dbReference type="EMBL" id="ML978130">
    <property type="protein sequence ID" value="KAF2095912.1"/>
    <property type="molecule type" value="Genomic_DNA"/>
</dbReference>
<protein>
    <submittedName>
        <fullName evidence="1">UPF0157 protein YqkA</fullName>
    </submittedName>
</protein>
<dbReference type="InterPro" id="IPR007344">
    <property type="entry name" value="GrpB/CoaE"/>
</dbReference>
<accession>A0A9P4ICA4</accession>
<proteinExistence type="predicted"/>
<keyword evidence="2" id="KW-1185">Reference proteome</keyword>
<dbReference type="OrthoDB" id="630895at2759"/>
<evidence type="ECO:0000313" key="2">
    <source>
        <dbReference type="Proteomes" id="UP000799772"/>
    </source>
</evidence>
<comment type="caution">
    <text evidence="1">The sequence shown here is derived from an EMBL/GenBank/DDBJ whole genome shotgun (WGS) entry which is preliminary data.</text>
</comment>
<evidence type="ECO:0000313" key="1">
    <source>
        <dbReference type="EMBL" id="KAF2095912.1"/>
    </source>
</evidence>
<dbReference type="PANTHER" id="PTHR34822">
    <property type="entry name" value="GRPB DOMAIN PROTEIN (AFU_ORTHOLOGUE AFUA_1G01530)"/>
    <property type="match status" value="1"/>
</dbReference>
<dbReference type="PANTHER" id="PTHR34822:SF1">
    <property type="entry name" value="GRPB FAMILY PROTEIN"/>
    <property type="match status" value="1"/>
</dbReference>
<dbReference type="InterPro" id="IPR043519">
    <property type="entry name" value="NT_sf"/>
</dbReference>
<dbReference type="Pfam" id="PF04229">
    <property type="entry name" value="GrpB"/>
    <property type="match status" value="1"/>
</dbReference>
<dbReference type="Gene3D" id="3.30.460.10">
    <property type="entry name" value="Beta Polymerase, domain 2"/>
    <property type="match status" value="1"/>
</dbReference>
<dbReference type="Proteomes" id="UP000799772">
    <property type="component" value="Unassembled WGS sequence"/>
</dbReference>
<gene>
    <name evidence="1" type="ORF">NA57DRAFT_43375</name>
</gene>
<reference evidence="1" key="1">
    <citation type="journal article" date="2020" name="Stud. Mycol.">
        <title>101 Dothideomycetes genomes: a test case for predicting lifestyles and emergence of pathogens.</title>
        <authorList>
            <person name="Haridas S."/>
            <person name="Albert R."/>
            <person name="Binder M."/>
            <person name="Bloem J."/>
            <person name="Labutti K."/>
            <person name="Salamov A."/>
            <person name="Andreopoulos B."/>
            <person name="Baker S."/>
            <person name="Barry K."/>
            <person name="Bills G."/>
            <person name="Bluhm B."/>
            <person name="Cannon C."/>
            <person name="Castanera R."/>
            <person name="Culley D."/>
            <person name="Daum C."/>
            <person name="Ezra D."/>
            <person name="Gonzalez J."/>
            <person name="Henrissat B."/>
            <person name="Kuo A."/>
            <person name="Liang C."/>
            <person name="Lipzen A."/>
            <person name="Lutzoni F."/>
            <person name="Magnuson J."/>
            <person name="Mondo S."/>
            <person name="Nolan M."/>
            <person name="Ohm R."/>
            <person name="Pangilinan J."/>
            <person name="Park H.-J."/>
            <person name="Ramirez L."/>
            <person name="Alfaro M."/>
            <person name="Sun H."/>
            <person name="Tritt A."/>
            <person name="Yoshinaga Y."/>
            <person name="Zwiers L.-H."/>
            <person name="Turgeon B."/>
            <person name="Goodwin S."/>
            <person name="Spatafora J."/>
            <person name="Crous P."/>
            <person name="Grigoriev I."/>
        </authorList>
    </citation>
    <scope>NUCLEOTIDE SEQUENCE</scope>
    <source>
        <strain evidence="1">CBS 133067</strain>
    </source>
</reference>
<name>A0A9P4ICA4_9PEZI</name>
<dbReference type="SUPFAM" id="SSF81301">
    <property type="entry name" value="Nucleotidyltransferase"/>
    <property type="match status" value="1"/>
</dbReference>
<organism evidence="1 2">
    <name type="scientific">Rhizodiscina lignyota</name>
    <dbReference type="NCBI Taxonomy" id="1504668"/>
    <lineage>
        <taxon>Eukaryota</taxon>
        <taxon>Fungi</taxon>
        <taxon>Dikarya</taxon>
        <taxon>Ascomycota</taxon>
        <taxon>Pezizomycotina</taxon>
        <taxon>Dothideomycetes</taxon>
        <taxon>Pleosporomycetidae</taxon>
        <taxon>Aulographales</taxon>
        <taxon>Rhizodiscinaceae</taxon>
        <taxon>Rhizodiscina</taxon>
    </lineage>
</organism>
<sequence length="190" mass="21559">MKVTIEPHNPEWALEFLRVRATFEQILENIPTTSIEHVGSTSIPGLKAKPVLDIDIIIPWPSLDETRAALVAAGYTDCGEMNVPGRFVFRQPGYGRFDPAHGKVNGKVRQNTYAMIEGCTALRNHLDIKRILMEDKELREEYSQIKTELAEREFENIGQYVLGKNEVLLKILRRAGWSDQDLEPVIKANS</sequence>